<protein>
    <submittedName>
        <fullName evidence="1">Uncharacterized protein</fullName>
    </submittedName>
</protein>
<organism evidence="1 2">
    <name type="scientific">Aphis glycines</name>
    <name type="common">Soybean aphid</name>
    <dbReference type="NCBI Taxonomy" id="307491"/>
    <lineage>
        <taxon>Eukaryota</taxon>
        <taxon>Metazoa</taxon>
        <taxon>Ecdysozoa</taxon>
        <taxon>Arthropoda</taxon>
        <taxon>Hexapoda</taxon>
        <taxon>Insecta</taxon>
        <taxon>Pterygota</taxon>
        <taxon>Neoptera</taxon>
        <taxon>Paraneoptera</taxon>
        <taxon>Hemiptera</taxon>
        <taxon>Sternorrhyncha</taxon>
        <taxon>Aphidomorpha</taxon>
        <taxon>Aphidoidea</taxon>
        <taxon>Aphididae</taxon>
        <taxon>Aphidini</taxon>
        <taxon>Aphis</taxon>
        <taxon>Aphis</taxon>
    </lineage>
</organism>
<keyword evidence="2" id="KW-1185">Reference proteome</keyword>
<dbReference type="Proteomes" id="UP000475862">
    <property type="component" value="Unassembled WGS sequence"/>
</dbReference>
<accession>A0A6G0TWK2</accession>
<sequence length="217" mass="24602">MLCAIWKSMRCSRIKAMNYLISIFLLNELNIIREKKENTKQNSWSIINRKEKKIILLIAIMFQLMIGGVRDLNCVKFKLWPRTCFLDSAFSFRHLNSGNSVLLCNWGFRDVQTLREHCEEFFKKLVFSFFLSGVKMIAGSINSKVLGGNLGFTGTDLGFSGNALELFCTTTLGFSASDLEPFGGNLEFLEGCLEFLGGLTFCFPFILFLTTQAFNSI</sequence>
<evidence type="ECO:0000313" key="2">
    <source>
        <dbReference type="Proteomes" id="UP000475862"/>
    </source>
</evidence>
<evidence type="ECO:0000313" key="1">
    <source>
        <dbReference type="EMBL" id="KAE9540102.1"/>
    </source>
</evidence>
<name>A0A6G0TWK2_APHGL</name>
<dbReference type="AlphaFoldDB" id="A0A6G0TWK2"/>
<gene>
    <name evidence="1" type="ORF">AGLY_005354</name>
</gene>
<comment type="caution">
    <text evidence="1">The sequence shown here is derived from an EMBL/GenBank/DDBJ whole genome shotgun (WGS) entry which is preliminary data.</text>
</comment>
<dbReference type="EMBL" id="VYZN01000014">
    <property type="protein sequence ID" value="KAE9540102.1"/>
    <property type="molecule type" value="Genomic_DNA"/>
</dbReference>
<proteinExistence type="predicted"/>
<reference evidence="1 2" key="1">
    <citation type="submission" date="2019-08" db="EMBL/GenBank/DDBJ databases">
        <title>The genome of the soybean aphid Biotype 1, its phylome, world population structure and adaptation to the North American continent.</title>
        <authorList>
            <person name="Giordano R."/>
            <person name="Donthu R.K."/>
            <person name="Hernandez A.G."/>
            <person name="Wright C.L."/>
            <person name="Zimin A.V."/>
        </authorList>
    </citation>
    <scope>NUCLEOTIDE SEQUENCE [LARGE SCALE GENOMIC DNA]</scope>
    <source>
        <tissue evidence="1">Whole aphids</tissue>
    </source>
</reference>